<evidence type="ECO:0000313" key="1">
    <source>
        <dbReference type="EMBL" id="CCH47798.1"/>
    </source>
</evidence>
<dbReference type="KEGG" id="dpi:BN4_10561"/>
<organism evidence="1 2">
    <name type="scientific">Pseudodesulfovibrio piezophilus (strain DSM 21447 / JCM 15486 / C1TLV30)</name>
    <name type="common">Desulfovibrio piezophilus</name>
    <dbReference type="NCBI Taxonomy" id="1322246"/>
    <lineage>
        <taxon>Bacteria</taxon>
        <taxon>Pseudomonadati</taxon>
        <taxon>Thermodesulfobacteriota</taxon>
        <taxon>Desulfovibrionia</taxon>
        <taxon>Desulfovibrionales</taxon>
        <taxon>Desulfovibrionaceae</taxon>
    </lineage>
</organism>
<accession>M1WUR5</accession>
<keyword evidence="2" id="KW-1185">Reference proteome</keyword>
<proteinExistence type="predicted"/>
<evidence type="ECO:0000313" key="2">
    <source>
        <dbReference type="Proteomes" id="UP000011724"/>
    </source>
</evidence>
<dbReference type="EMBL" id="FO203427">
    <property type="protein sequence ID" value="CCH47798.1"/>
    <property type="molecule type" value="Genomic_DNA"/>
</dbReference>
<reference evidence="1 2" key="1">
    <citation type="journal article" date="2013" name="PLoS ONE">
        <title>The first genomic and proteomic characterization of a deep-sea sulfate reducer: insights into the piezophilic lifestyle of Desulfovibrio piezophilus.</title>
        <authorList>
            <person name="Pradel N."/>
            <person name="Ji B."/>
            <person name="Gimenez G."/>
            <person name="Talla E."/>
            <person name="Lenoble P."/>
            <person name="Garel M."/>
            <person name="Tamburini C."/>
            <person name="Fourquet P."/>
            <person name="Lebrun R."/>
            <person name="Bertin P."/>
            <person name="Denis Y."/>
            <person name="Pophillat M."/>
            <person name="Barbe V."/>
            <person name="Ollivier B."/>
            <person name="Dolla A."/>
        </authorList>
    </citation>
    <scope>NUCLEOTIDE SEQUENCE [LARGE SCALE GENOMIC DNA]</scope>
    <source>
        <strain evidence="2">DSM 10523 / SB164P1</strain>
    </source>
</reference>
<dbReference type="AlphaFoldDB" id="M1WUR5"/>
<name>M1WUR5_PSEP2</name>
<dbReference type="Proteomes" id="UP000011724">
    <property type="component" value="Chromosome"/>
</dbReference>
<gene>
    <name evidence="1" type="ordered locus">BN4_10561</name>
</gene>
<protein>
    <submittedName>
        <fullName evidence="1">Uncharacterized protein</fullName>
    </submittedName>
</protein>
<sequence>MVADCRECGGCVEEGINPSQAGRQVGKGGIAVVYVLYIPSHFVVEFIWGK</sequence>
<reference evidence="2" key="2">
    <citation type="journal article" date="2013" name="Stand. Genomic Sci.">
        <title>Complete genome sequence of Desulfocapsa sulfexigens, a marine deltaproteobacterium specialized in disproportionating inorganic sulfur compounds.</title>
        <authorList>
            <person name="Finster K.W."/>
            <person name="Kjeldsen K.U."/>
            <person name="Kube M."/>
            <person name="Reinhardt R."/>
            <person name="Mussmann M."/>
            <person name="Amann R."/>
            <person name="Schreiber L."/>
        </authorList>
    </citation>
    <scope>NUCLEOTIDE SEQUENCE [LARGE SCALE GENOMIC DNA]</scope>
    <source>
        <strain evidence="2">DSM 10523 / SB164P1</strain>
    </source>
</reference>
<dbReference type="HOGENOM" id="CLU_3117165_0_0_7"/>